<evidence type="ECO:0000256" key="3">
    <source>
        <dbReference type="ARBA" id="ARBA00022692"/>
    </source>
</evidence>
<evidence type="ECO:0000313" key="8">
    <source>
        <dbReference type="EMBL" id="OBP74307.1"/>
    </source>
</evidence>
<evidence type="ECO:0000256" key="5">
    <source>
        <dbReference type="ARBA" id="ARBA00023136"/>
    </source>
</evidence>
<dbReference type="PANTHER" id="PTHR43124">
    <property type="entry name" value="PURINE EFFLUX PUMP PBUE"/>
    <property type="match status" value="1"/>
</dbReference>
<dbReference type="CDD" id="cd17324">
    <property type="entry name" value="MFS_NepI_like"/>
    <property type="match status" value="1"/>
</dbReference>
<feature type="domain" description="Major facilitator superfamily (MFS) profile" evidence="7">
    <location>
        <begin position="4"/>
        <end position="380"/>
    </location>
</feature>
<feature type="transmembrane region" description="Helical" evidence="6">
    <location>
        <begin position="269"/>
        <end position="287"/>
    </location>
</feature>
<keyword evidence="4 6" id="KW-1133">Transmembrane helix</keyword>
<feature type="transmembrane region" description="Helical" evidence="6">
    <location>
        <begin position="238"/>
        <end position="257"/>
    </location>
</feature>
<dbReference type="AlphaFoldDB" id="A0A1A5JX38"/>
<keyword evidence="3 6" id="KW-0812">Transmembrane</keyword>
<gene>
    <name evidence="8" type="ORF">BAE39_18320</name>
</gene>
<evidence type="ECO:0000313" key="9">
    <source>
        <dbReference type="Proteomes" id="UP000093748"/>
    </source>
</evidence>
<feature type="transmembrane region" description="Helical" evidence="6">
    <location>
        <begin position="203"/>
        <end position="226"/>
    </location>
</feature>
<evidence type="ECO:0000256" key="2">
    <source>
        <dbReference type="ARBA" id="ARBA00022475"/>
    </source>
</evidence>
<evidence type="ECO:0000256" key="6">
    <source>
        <dbReference type="SAM" id="Phobius"/>
    </source>
</evidence>
<dbReference type="SUPFAM" id="SSF103473">
    <property type="entry name" value="MFS general substrate transporter"/>
    <property type="match status" value="1"/>
</dbReference>
<dbReference type="PANTHER" id="PTHR43124:SF8">
    <property type="entry name" value="INNER MEMBRANE TRANSPORT PROTEIN YDHP"/>
    <property type="match status" value="1"/>
</dbReference>
<feature type="transmembrane region" description="Helical" evidence="6">
    <location>
        <begin position="160"/>
        <end position="182"/>
    </location>
</feature>
<feature type="transmembrane region" description="Helical" evidence="6">
    <location>
        <begin position="69"/>
        <end position="89"/>
    </location>
</feature>
<dbReference type="PROSITE" id="PS50850">
    <property type="entry name" value="MFS"/>
    <property type="match status" value="1"/>
</dbReference>
<accession>A0A1A5JX38</accession>
<comment type="caution">
    <text evidence="8">The sequence shown here is derived from an EMBL/GenBank/DDBJ whole genome shotgun (WGS) entry which is preliminary data.</text>
</comment>
<dbReference type="Gene3D" id="1.20.1250.20">
    <property type="entry name" value="MFS general substrate transporter like domains"/>
    <property type="match status" value="2"/>
</dbReference>
<dbReference type="Pfam" id="PF07690">
    <property type="entry name" value="MFS_1"/>
    <property type="match status" value="1"/>
</dbReference>
<feature type="transmembrane region" description="Helical" evidence="6">
    <location>
        <begin position="127"/>
        <end position="154"/>
    </location>
</feature>
<dbReference type="GO" id="GO:0022857">
    <property type="term" value="F:transmembrane transporter activity"/>
    <property type="evidence" value="ECO:0007669"/>
    <property type="project" value="InterPro"/>
</dbReference>
<name>A0A1A5JX38_RHILI</name>
<organism evidence="8 9">
    <name type="scientific">Rhizobium loti</name>
    <name type="common">Mesorhizobium loti</name>
    <dbReference type="NCBI Taxonomy" id="381"/>
    <lineage>
        <taxon>Bacteria</taxon>
        <taxon>Pseudomonadati</taxon>
        <taxon>Pseudomonadota</taxon>
        <taxon>Alphaproteobacteria</taxon>
        <taxon>Hyphomicrobiales</taxon>
        <taxon>Phyllobacteriaceae</taxon>
        <taxon>Mesorhizobium</taxon>
    </lineage>
</organism>
<dbReference type="InterPro" id="IPR011701">
    <property type="entry name" value="MFS"/>
</dbReference>
<dbReference type="OrthoDB" id="9788453at2"/>
<reference evidence="9" key="1">
    <citation type="submission" date="2016-06" db="EMBL/GenBank/DDBJ databases">
        <title>NZP2037 Pacbio-Illumina hybrid assembly.</title>
        <authorList>
            <person name="Ramsay J.P."/>
        </authorList>
    </citation>
    <scope>NUCLEOTIDE SEQUENCE [LARGE SCALE GENOMIC DNA]</scope>
    <source>
        <strain evidence="9">R7ANS::ICEMlSym2042</strain>
    </source>
</reference>
<evidence type="ECO:0000256" key="4">
    <source>
        <dbReference type="ARBA" id="ARBA00022989"/>
    </source>
</evidence>
<dbReference type="RefSeq" id="WP_032931321.1">
    <property type="nucleotide sequence ID" value="NZ_LZTH01000001.1"/>
</dbReference>
<protein>
    <submittedName>
        <fullName evidence="8">MFS transporter</fullName>
    </submittedName>
</protein>
<keyword evidence="5 6" id="KW-0472">Membrane</keyword>
<dbReference type="InterPro" id="IPR050189">
    <property type="entry name" value="MFS_Efflux_Transporters"/>
</dbReference>
<proteinExistence type="predicted"/>
<feature type="transmembrane region" description="Helical" evidence="6">
    <location>
        <begin position="293"/>
        <end position="311"/>
    </location>
</feature>
<feature type="transmembrane region" description="Helical" evidence="6">
    <location>
        <begin position="359"/>
        <end position="379"/>
    </location>
</feature>
<feature type="transmembrane region" description="Helical" evidence="6">
    <location>
        <begin position="332"/>
        <end position="353"/>
    </location>
</feature>
<feature type="transmembrane region" description="Helical" evidence="6">
    <location>
        <begin position="95"/>
        <end position="120"/>
    </location>
</feature>
<evidence type="ECO:0000259" key="7">
    <source>
        <dbReference type="PROSITE" id="PS50850"/>
    </source>
</evidence>
<evidence type="ECO:0000256" key="1">
    <source>
        <dbReference type="ARBA" id="ARBA00004651"/>
    </source>
</evidence>
<feature type="transmembrane region" description="Helical" evidence="6">
    <location>
        <begin position="42"/>
        <end position="62"/>
    </location>
</feature>
<dbReference type="GO" id="GO:0005886">
    <property type="term" value="C:plasma membrane"/>
    <property type="evidence" value="ECO:0007669"/>
    <property type="project" value="UniProtKB-SubCell"/>
</dbReference>
<dbReference type="InterPro" id="IPR036259">
    <property type="entry name" value="MFS_trans_sf"/>
</dbReference>
<keyword evidence="2" id="KW-1003">Cell membrane</keyword>
<sequence length="394" mass="40420">MSLPLIALFIAAFAFGTTEFVIAGVLPQVAEGLGVSVPSAGYLVSGYACGIAIGGPLLALATKSLPRKTLLLGLAIAFTIGQAACALAPDFTSMLLLRIAVAVAHGAYFGVAMVVAVGLVPEDKRGMAVAVILSGLTVSNVIGVPAGTAIGNIWGWRATFWVMCALGVAATCAMAALLPRTAGYQAEPAGLAREVRVLARQQVWTSLILMLMLMLGQFCLFTYITPTLLEVTGLDEGLVPWVLLLNGVGATLGVFLGGKLSDWKLMPSLITMLALQAVTLAVIYAVSPYPVPMIVAIVVWGGLNFAIGTPIQTRILAWTADASNLASSLIPSGFNVGIALAASLGAAMLNAGYGYRSLPVVGAAAMVVAVVVAVVSQVWEGRSNATPPLTAPAE</sequence>
<dbReference type="GeneID" id="66682645"/>
<dbReference type="EMBL" id="LZTJ01000023">
    <property type="protein sequence ID" value="OBP74307.1"/>
    <property type="molecule type" value="Genomic_DNA"/>
</dbReference>
<comment type="subcellular location">
    <subcellularLocation>
        <location evidence="1">Cell membrane</location>
        <topology evidence="1">Multi-pass membrane protein</topology>
    </subcellularLocation>
</comment>
<dbReference type="InterPro" id="IPR020846">
    <property type="entry name" value="MFS_dom"/>
</dbReference>
<dbReference type="Proteomes" id="UP000093748">
    <property type="component" value="Unassembled WGS sequence"/>
</dbReference>